<evidence type="ECO:0000256" key="4">
    <source>
        <dbReference type="PROSITE-ProRule" id="PRU00125"/>
    </source>
</evidence>
<evidence type="ECO:0000256" key="5">
    <source>
        <dbReference type="SAM" id="MobiDB-lite"/>
    </source>
</evidence>
<dbReference type="PROSITE" id="PS00478">
    <property type="entry name" value="LIM_DOMAIN_1"/>
    <property type="match status" value="1"/>
</dbReference>
<dbReference type="PANTHER" id="PTHR46767:SF2">
    <property type="entry name" value="LIM DOMAIN 7B"/>
    <property type="match status" value="1"/>
</dbReference>
<keyword evidence="7" id="KW-1185">Reference proteome</keyword>
<keyword evidence="2 4" id="KW-0862">Zinc</keyword>
<evidence type="ECO:0000259" key="6">
    <source>
        <dbReference type="PROSITE" id="PS50023"/>
    </source>
</evidence>
<dbReference type="GeneID" id="123727921"/>
<name>A0ABM3D6G1_SALSA</name>
<evidence type="ECO:0000256" key="1">
    <source>
        <dbReference type="ARBA" id="ARBA00022723"/>
    </source>
</evidence>
<dbReference type="PROSITE" id="PS50023">
    <property type="entry name" value="LIM_DOMAIN_2"/>
    <property type="match status" value="1"/>
</dbReference>
<dbReference type="SMART" id="SM00132">
    <property type="entry name" value="LIM"/>
    <property type="match status" value="1"/>
</dbReference>
<keyword evidence="3 4" id="KW-0440">LIM domain</keyword>
<keyword evidence="1 4" id="KW-0479">Metal-binding</keyword>
<evidence type="ECO:0000256" key="2">
    <source>
        <dbReference type="ARBA" id="ARBA00022833"/>
    </source>
</evidence>
<protein>
    <submittedName>
        <fullName evidence="8">LIM domain only protein 7-like</fullName>
    </submittedName>
</protein>
<dbReference type="Proteomes" id="UP001652741">
    <property type="component" value="Chromosome ssa16"/>
</dbReference>
<dbReference type="InterPro" id="IPR029978">
    <property type="entry name" value="LMO-7"/>
</dbReference>
<dbReference type="PANTHER" id="PTHR46767">
    <property type="entry name" value="LIM DOMAIN ONLY PROTEIN 7"/>
    <property type="match status" value="1"/>
</dbReference>
<feature type="domain" description="LIM zinc-binding" evidence="6">
    <location>
        <begin position="142"/>
        <end position="208"/>
    </location>
</feature>
<sequence>MSLVEAERQQILEEMRKRTALLTDNSWIRQRSTSDNKQPNTARANEEVRLSGQPFLFFLSALEPPTPPLLPGFLRPILPPFLPAQHGWSPGGLLQRDPETQPYQAPPLQRVFHPTQHRRGTPPPAKSRPVSQQHDRVLTSRQVCSVCVCPMGRGAAMVIETLNLCFHLACFQCVDCRCRLGGSEVRAQIRISNGKPYCDPCYIRLKSHLATSQ</sequence>
<evidence type="ECO:0000256" key="3">
    <source>
        <dbReference type="ARBA" id="ARBA00023038"/>
    </source>
</evidence>
<accession>A0ABM3D6G1</accession>
<reference evidence="8" key="1">
    <citation type="submission" date="2025-08" db="UniProtKB">
        <authorList>
            <consortium name="RefSeq"/>
        </authorList>
    </citation>
    <scope>IDENTIFICATION</scope>
</reference>
<proteinExistence type="predicted"/>
<organism evidence="7 8">
    <name type="scientific">Salmo salar</name>
    <name type="common">Atlantic salmon</name>
    <dbReference type="NCBI Taxonomy" id="8030"/>
    <lineage>
        <taxon>Eukaryota</taxon>
        <taxon>Metazoa</taxon>
        <taxon>Chordata</taxon>
        <taxon>Craniata</taxon>
        <taxon>Vertebrata</taxon>
        <taxon>Euteleostomi</taxon>
        <taxon>Actinopterygii</taxon>
        <taxon>Neopterygii</taxon>
        <taxon>Teleostei</taxon>
        <taxon>Protacanthopterygii</taxon>
        <taxon>Salmoniformes</taxon>
        <taxon>Salmonidae</taxon>
        <taxon>Salmoninae</taxon>
        <taxon>Salmo</taxon>
    </lineage>
</organism>
<dbReference type="Gene3D" id="2.10.110.10">
    <property type="entry name" value="Cysteine Rich Protein"/>
    <property type="match status" value="1"/>
</dbReference>
<evidence type="ECO:0000313" key="8">
    <source>
        <dbReference type="RefSeq" id="XP_045554392.1"/>
    </source>
</evidence>
<feature type="region of interest" description="Disordered" evidence="5">
    <location>
        <begin position="113"/>
        <end position="133"/>
    </location>
</feature>
<dbReference type="CDD" id="cd08368">
    <property type="entry name" value="LIM"/>
    <property type="match status" value="1"/>
</dbReference>
<gene>
    <name evidence="8" type="primary">LOC123727921</name>
</gene>
<dbReference type="RefSeq" id="XP_045554392.1">
    <property type="nucleotide sequence ID" value="XM_045698436.1"/>
</dbReference>
<evidence type="ECO:0000313" key="7">
    <source>
        <dbReference type="Proteomes" id="UP001652741"/>
    </source>
</evidence>
<dbReference type="InterPro" id="IPR001781">
    <property type="entry name" value="Znf_LIM"/>
</dbReference>
<dbReference type="Pfam" id="PF00412">
    <property type="entry name" value="LIM"/>
    <property type="match status" value="1"/>
</dbReference>